<dbReference type="InterPro" id="IPR000397">
    <property type="entry name" value="Heat_shock_Hsp33"/>
</dbReference>
<sequence>MGEDTMIYYGTMFDHKVRFSIVRMREVVEEARNRHSLSYLATVVLGRALIGAALVTPWLAEKERWTLDIEGNGPIRRVVAQSTSEFTVRGYVANPKVELPLNEKGKFDVAGAIGQGVLRVVRDLGLKTPFVSQLPLVSGEIAEDLAYYFAVSEQIPSAFSIGVLVDSGGVKIAGGFAVQIIDRTLEQEKVELIERNIKNLPYITELFQKAEPLDVLERIFGEKVGFVETAEIRYKCDCNREKAKNALLVLDKKELEDMRKEGKGEVVCKWCNTKYVFSEEELEELLKFKVDNSGS</sequence>
<evidence type="ECO:0000256" key="6">
    <source>
        <dbReference type="HAMAP-Rule" id="MF_00117"/>
    </source>
</evidence>
<dbReference type="Gene3D" id="3.90.1280.10">
    <property type="entry name" value="HSP33 redox switch-like"/>
    <property type="match status" value="1"/>
</dbReference>
<dbReference type="NCBIfam" id="NF001033">
    <property type="entry name" value="PRK00114.1"/>
    <property type="match status" value="1"/>
</dbReference>
<dbReference type="InterPro" id="IPR016154">
    <property type="entry name" value="Heat_shock_Hsp33_C"/>
</dbReference>
<protein>
    <recommendedName>
        <fullName evidence="6">33 kDa chaperonin</fullName>
    </recommendedName>
    <alternativeName>
        <fullName evidence="6">Heat shock protein 33 homolog</fullName>
        <shortName evidence="6">HSP33</shortName>
    </alternativeName>
</protein>
<evidence type="ECO:0000313" key="7">
    <source>
        <dbReference type="EMBL" id="KUK22524.1"/>
    </source>
</evidence>
<evidence type="ECO:0000256" key="2">
    <source>
        <dbReference type="ARBA" id="ARBA00022833"/>
    </source>
</evidence>
<evidence type="ECO:0000313" key="8">
    <source>
        <dbReference type="Proteomes" id="UP000058636"/>
    </source>
</evidence>
<dbReference type="InterPro" id="IPR016153">
    <property type="entry name" value="Heat_shock_Hsp33_N"/>
</dbReference>
<comment type="function">
    <text evidence="6">Redox regulated molecular chaperone. Protects both thermally unfolding and oxidatively damaged proteins from irreversible aggregation. Plays an important role in the bacterial defense system toward oxidative stress.</text>
</comment>
<reference evidence="7 8" key="1">
    <citation type="journal article" date="2015" name="MBio">
        <title>Genome-Resolved Metagenomic Analysis Reveals Roles for Candidate Phyla and Other Microbial Community Members in Biogeochemical Transformations in Oil Reservoirs.</title>
        <authorList>
            <person name="Hu P."/>
            <person name="Tom L."/>
            <person name="Singh A."/>
            <person name="Thomas B.C."/>
            <person name="Baker B.J."/>
            <person name="Piceno Y.M."/>
            <person name="Andersen G.L."/>
            <person name="Banfield J.F."/>
        </authorList>
    </citation>
    <scope>NUCLEOTIDE SEQUENCE [LARGE SCALE GENOMIC DNA]</scope>
    <source>
        <strain evidence="7">46_26</strain>
    </source>
</reference>
<dbReference type="SUPFAM" id="SSF118352">
    <property type="entry name" value="HSP33 redox switch-like"/>
    <property type="match status" value="1"/>
</dbReference>
<dbReference type="GO" id="GO:0044183">
    <property type="term" value="F:protein folding chaperone"/>
    <property type="evidence" value="ECO:0007669"/>
    <property type="project" value="TreeGrafter"/>
</dbReference>
<dbReference type="Gene3D" id="3.55.30.10">
    <property type="entry name" value="Hsp33 domain"/>
    <property type="match status" value="1"/>
</dbReference>
<evidence type="ECO:0000256" key="5">
    <source>
        <dbReference type="ARBA" id="ARBA00023284"/>
    </source>
</evidence>
<dbReference type="GO" id="GO:0051082">
    <property type="term" value="F:unfolded protein binding"/>
    <property type="evidence" value="ECO:0007669"/>
    <property type="project" value="UniProtKB-UniRule"/>
</dbReference>
<dbReference type="GO" id="GO:0005737">
    <property type="term" value="C:cytoplasm"/>
    <property type="evidence" value="ECO:0007669"/>
    <property type="project" value="UniProtKB-SubCell"/>
</dbReference>
<evidence type="ECO:0000256" key="3">
    <source>
        <dbReference type="ARBA" id="ARBA00023157"/>
    </source>
</evidence>
<feature type="disulfide bond" description="Redox-active" evidence="6">
    <location>
        <begin position="268"/>
        <end position="271"/>
    </location>
</feature>
<feature type="disulfide bond" description="Redox-active" evidence="6">
    <location>
        <begin position="236"/>
        <end position="238"/>
    </location>
</feature>
<dbReference type="SUPFAM" id="SSF64397">
    <property type="entry name" value="Hsp33 domain"/>
    <property type="match status" value="1"/>
</dbReference>
<gene>
    <name evidence="6" type="primary">hslO</name>
    <name evidence="7" type="ORF">XD57_1379</name>
</gene>
<dbReference type="PIRSF" id="PIRSF005261">
    <property type="entry name" value="Heat_shock_Hsp33"/>
    <property type="match status" value="1"/>
</dbReference>
<dbReference type="HAMAP" id="MF_00117">
    <property type="entry name" value="HslO"/>
    <property type="match status" value="1"/>
</dbReference>
<dbReference type="AlphaFoldDB" id="A0A124FFU0"/>
<dbReference type="EMBL" id="LGFG01000141">
    <property type="protein sequence ID" value="KUK22524.1"/>
    <property type="molecule type" value="Genomic_DNA"/>
</dbReference>
<dbReference type="PANTHER" id="PTHR30111:SF1">
    <property type="entry name" value="33 KDA CHAPERONIN"/>
    <property type="match status" value="1"/>
</dbReference>
<comment type="caution">
    <text evidence="7">The sequence shown here is derived from an EMBL/GenBank/DDBJ whole genome shotgun (WGS) entry which is preliminary data.</text>
</comment>
<comment type="subcellular location">
    <subcellularLocation>
        <location evidence="6">Cytoplasm</location>
    </subcellularLocation>
</comment>
<evidence type="ECO:0000256" key="4">
    <source>
        <dbReference type="ARBA" id="ARBA00023186"/>
    </source>
</evidence>
<keyword evidence="5 6" id="KW-0676">Redox-active center</keyword>
<name>A0A124FFU0_9THEM</name>
<keyword evidence="1 6" id="KW-0963">Cytoplasm</keyword>
<keyword evidence="4 6" id="KW-0143">Chaperone</keyword>
<proteinExistence type="inferred from homology"/>
<accession>A0A124FFU0</accession>
<keyword evidence="2 6" id="KW-0862">Zinc</keyword>
<dbReference type="Proteomes" id="UP000058636">
    <property type="component" value="Unassembled WGS sequence"/>
</dbReference>
<comment type="PTM">
    <text evidence="6">Under oxidizing conditions two disulfide bonds are formed involving the reactive cysteines. Under reducing conditions zinc is bound to the reactive cysteines and the protein is inactive.</text>
</comment>
<dbReference type="CDD" id="cd00498">
    <property type="entry name" value="Hsp33"/>
    <property type="match status" value="1"/>
</dbReference>
<dbReference type="PATRIC" id="fig|93930.3.peg.422"/>
<organism evidence="7 8">
    <name type="scientific">Thermotoga petrophila</name>
    <dbReference type="NCBI Taxonomy" id="93929"/>
    <lineage>
        <taxon>Bacteria</taxon>
        <taxon>Thermotogati</taxon>
        <taxon>Thermotogota</taxon>
        <taxon>Thermotogae</taxon>
        <taxon>Thermotogales</taxon>
        <taxon>Thermotogaceae</taxon>
        <taxon>Thermotoga</taxon>
    </lineage>
</organism>
<evidence type="ECO:0000256" key="1">
    <source>
        <dbReference type="ARBA" id="ARBA00022490"/>
    </source>
</evidence>
<dbReference type="PANTHER" id="PTHR30111">
    <property type="entry name" value="33 KDA CHAPERONIN"/>
    <property type="match status" value="1"/>
</dbReference>
<dbReference type="GO" id="GO:0042026">
    <property type="term" value="P:protein refolding"/>
    <property type="evidence" value="ECO:0007669"/>
    <property type="project" value="TreeGrafter"/>
</dbReference>
<keyword evidence="3 6" id="KW-1015">Disulfide bond</keyword>
<dbReference type="Pfam" id="PF01430">
    <property type="entry name" value="HSP33"/>
    <property type="match status" value="1"/>
</dbReference>
<comment type="similarity">
    <text evidence="6">Belongs to the HSP33 family.</text>
</comment>